<evidence type="ECO:0000256" key="7">
    <source>
        <dbReference type="SAM" id="Phobius"/>
    </source>
</evidence>
<dbReference type="PANTHER" id="PTHR43005">
    <property type="entry name" value="BLR7065 PROTEIN"/>
    <property type="match status" value="1"/>
</dbReference>
<evidence type="ECO:0000256" key="6">
    <source>
        <dbReference type="ARBA" id="ARBA00023136"/>
    </source>
</evidence>
<evidence type="ECO:0000256" key="4">
    <source>
        <dbReference type="ARBA" id="ARBA00022692"/>
    </source>
</evidence>
<evidence type="ECO:0000313" key="8">
    <source>
        <dbReference type="EMBL" id="SVE24633.1"/>
    </source>
</evidence>
<organism evidence="8">
    <name type="scientific">marine metagenome</name>
    <dbReference type="NCBI Taxonomy" id="408172"/>
    <lineage>
        <taxon>unclassified sequences</taxon>
        <taxon>metagenomes</taxon>
        <taxon>ecological metagenomes</taxon>
    </lineage>
</organism>
<evidence type="ECO:0000256" key="1">
    <source>
        <dbReference type="ARBA" id="ARBA00004651"/>
    </source>
</evidence>
<name>A0A383BXT5_9ZZZZ</name>
<comment type="subcellular location">
    <subcellularLocation>
        <location evidence="1">Cell membrane</location>
        <topology evidence="1">Multi-pass membrane protein</topology>
    </subcellularLocation>
</comment>
<dbReference type="AlphaFoldDB" id="A0A383BXT5"/>
<keyword evidence="4 7" id="KW-0812">Transmembrane</keyword>
<dbReference type="Gene3D" id="1.10.3720.10">
    <property type="entry name" value="MetI-like"/>
    <property type="match status" value="1"/>
</dbReference>
<reference evidence="8" key="1">
    <citation type="submission" date="2018-05" db="EMBL/GenBank/DDBJ databases">
        <authorList>
            <person name="Lanie J.A."/>
            <person name="Ng W.-L."/>
            <person name="Kazmierczak K.M."/>
            <person name="Andrzejewski T.M."/>
            <person name="Davidsen T.M."/>
            <person name="Wayne K.J."/>
            <person name="Tettelin H."/>
            <person name="Glass J.I."/>
            <person name="Rusch D."/>
            <person name="Podicherti R."/>
            <person name="Tsui H.-C.T."/>
            <person name="Winkler M.E."/>
        </authorList>
    </citation>
    <scope>NUCLEOTIDE SEQUENCE</scope>
</reference>
<feature type="non-terminal residue" evidence="8">
    <location>
        <position position="76"/>
    </location>
</feature>
<evidence type="ECO:0000256" key="3">
    <source>
        <dbReference type="ARBA" id="ARBA00022475"/>
    </source>
</evidence>
<keyword evidence="3" id="KW-1003">Cell membrane</keyword>
<feature type="transmembrane region" description="Helical" evidence="7">
    <location>
        <begin position="6"/>
        <end position="26"/>
    </location>
</feature>
<dbReference type="InterPro" id="IPR035906">
    <property type="entry name" value="MetI-like_sf"/>
</dbReference>
<evidence type="ECO:0000256" key="5">
    <source>
        <dbReference type="ARBA" id="ARBA00022989"/>
    </source>
</evidence>
<keyword evidence="5 7" id="KW-1133">Transmembrane helix</keyword>
<protein>
    <recommendedName>
        <fullName evidence="9">ABC transmembrane type-1 domain-containing protein</fullName>
    </recommendedName>
</protein>
<dbReference type="EMBL" id="UINC01204077">
    <property type="protein sequence ID" value="SVE24633.1"/>
    <property type="molecule type" value="Genomic_DNA"/>
</dbReference>
<accession>A0A383BXT5</accession>
<keyword evidence="2" id="KW-0813">Transport</keyword>
<dbReference type="PANTHER" id="PTHR43005:SF1">
    <property type="entry name" value="SPERMIDINE_PUTRESCINE TRANSPORT SYSTEM PERMEASE PROTEIN"/>
    <property type="match status" value="1"/>
</dbReference>
<evidence type="ECO:0000256" key="2">
    <source>
        <dbReference type="ARBA" id="ARBA00022448"/>
    </source>
</evidence>
<proteinExistence type="predicted"/>
<keyword evidence="6 7" id="KW-0472">Membrane</keyword>
<dbReference type="GO" id="GO:0005886">
    <property type="term" value="C:plasma membrane"/>
    <property type="evidence" value="ECO:0007669"/>
    <property type="project" value="UniProtKB-SubCell"/>
</dbReference>
<gene>
    <name evidence="8" type="ORF">METZ01_LOCUS477487</name>
</gene>
<evidence type="ECO:0008006" key="9">
    <source>
        <dbReference type="Google" id="ProtNLM"/>
    </source>
</evidence>
<dbReference type="SUPFAM" id="SSF161098">
    <property type="entry name" value="MetI-like"/>
    <property type="match status" value="1"/>
</dbReference>
<sequence>MRDRTLKYLLVLPAVIVVFATAIWPLMESLRLSFTIGRLTKPNFPQGYLGFENYTWAFLEEPAFWNSVQVTAVYTV</sequence>